<dbReference type="RefSeq" id="WP_307630722.1">
    <property type="nucleotide sequence ID" value="NZ_JAUSZS010000008.1"/>
</dbReference>
<dbReference type="SUPFAM" id="SSF56801">
    <property type="entry name" value="Acetyl-CoA synthetase-like"/>
    <property type="match status" value="1"/>
</dbReference>
<evidence type="ECO:0000259" key="1">
    <source>
        <dbReference type="Pfam" id="PF00501"/>
    </source>
</evidence>
<name>A0ABU0RZR7_9ACTN</name>
<reference evidence="3 4" key="1">
    <citation type="submission" date="2023-07" db="EMBL/GenBank/DDBJ databases">
        <title>Comparative genomics of wheat-associated soil bacteria to identify genetic determinants of phenazine resistance.</title>
        <authorList>
            <person name="Mouncey N."/>
        </authorList>
    </citation>
    <scope>NUCLEOTIDE SEQUENCE [LARGE SCALE GENOMIC DNA]</scope>
    <source>
        <strain evidence="3 4">W2I16</strain>
    </source>
</reference>
<evidence type="ECO:0000313" key="4">
    <source>
        <dbReference type="Proteomes" id="UP001223072"/>
    </source>
</evidence>
<dbReference type="CDD" id="cd05930">
    <property type="entry name" value="A_NRPS"/>
    <property type="match status" value="1"/>
</dbReference>
<feature type="domain" description="AMP-binding enzyme C-terminal" evidence="2">
    <location>
        <begin position="428"/>
        <end position="502"/>
    </location>
</feature>
<dbReference type="Proteomes" id="UP001223072">
    <property type="component" value="Unassembled WGS sequence"/>
</dbReference>
<comment type="caution">
    <text evidence="3">The sequence shown here is derived from an EMBL/GenBank/DDBJ whole genome shotgun (WGS) entry which is preliminary data.</text>
</comment>
<proteinExistence type="predicted"/>
<dbReference type="PANTHER" id="PTHR45527:SF1">
    <property type="entry name" value="FATTY ACID SYNTHASE"/>
    <property type="match status" value="1"/>
</dbReference>
<dbReference type="PROSITE" id="PS00455">
    <property type="entry name" value="AMP_BINDING"/>
    <property type="match status" value="1"/>
</dbReference>
<protein>
    <submittedName>
        <fullName evidence="3">Amino acid adenylation domain-containing protein</fullName>
    </submittedName>
</protein>
<dbReference type="InterPro" id="IPR045851">
    <property type="entry name" value="AMP-bd_C_sf"/>
</dbReference>
<feature type="domain" description="AMP-dependent synthetase/ligase" evidence="1">
    <location>
        <begin position="17"/>
        <end position="369"/>
    </location>
</feature>
<dbReference type="Gene3D" id="3.30.300.30">
    <property type="match status" value="1"/>
</dbReference>
<dbReference type="EMBL" id="JAUSZS010000008">
    <property type="protein sequence ID" value="MDQ0937480.1"/>
    <property type="molecule type" value="Genomic_DNA"/>
</dbReference>
<dbReference type="InterPro" id="IPR010071">
    <property type="entry name" value="AA_adenyl_dom"/>
</dbReference>
<sequence>MSAPLSPDDIPVPLRIARQAARTPDATAVSASEGELTYRRLDRRARAVAGELRAAGAGPEDTVLVGMGRGADWAVAVLGAWYAGAAPMLVDPAAPEERLRALLAATGTGHAVVTGHAAAAALHRRSGDELFWAGTRGDAESAGPEPAAVAPGSLAYVLFTSGSTGRPKPVAVGHAGLARQTAVLAERYGLTAADRVLQFAAPAFDVALEEALPTWCTGGTAVFVDDNVVSPAELEPFLTDRAVTLVNLPTPYWTQWAKDLERRPRPLPPTLRHVVIGSDAGRTADLIRWYAAGGPPVTSAYGLTESTITATCHEARAEALADTADEVIPLGVPLPGVRAYVLDEALMRTADGEAGELYLAGSCLARGYHDRPALTAERFVADPFDAGPGERMYRTGDRVRRAPDGTLRFLGRTDDQVKIRGHRVELKEVETAVAAHPDVVDVVARAVRHRGEPQVVAYVAAAPGRPLDGGELRRHLAARVPAHLVPARLCVLPRLPRTPGGKLDVRALPDPFPPEAVVVAPPLPEPV</sequence>
<dbReference type="InterPro" id="IPR020845">
    <property type="entry name" value="AMP-binding_CS"/>
</dbReference>
<dbReference type="InterPro" id="IPR000873">
    <property type="entry name" value="AMP-dep_synth/lig_dom"/>
</dbReference>
<evidence type="ECO:0000259" key="2">
    <source>
        <dbReference type="Pfam" id="PF13193"/>
    </source>
</evidence>
<dbReference type="Pfam" id="PF13193">
    <property type="entry name" value="AMP-binding_C"/>
    <property type="match status" value="1"/>
</dbReference>
<dbReference type="InterPro" id="IPR042099">
    <property type="entry name" value="ANL_N_sf"/>
</dbReference>
<dbReference type="Pfam" id="PF00501">
    <property type="entry name" value="AMP-binding"/>
    <property type="match status" value="1"/>
</dbReference>
<dbReference type="NCBIfam" id="TIGR01733">
    <property type="entry name" value="AA-adenyl-dom"/>
    <property type="match status" value="1"/>
</dbReference>
<dbReference type="Gene3D" id="3.40.50.12780">
    <property type="entry name" value="N-terminal domain of ligase-like"/>
    <property type="match status" value="1"/>
</dbReference>
<accession>A0ABU0RZR7</accession>
<gene>
    <name evidence="3" type="ORF">QFZ49_007455</name>
</gene>
<dbReference type="PANTHER" id="PTHR45527">
    <property type="entry name" value="NONRIBOSOMAL PEPTIDE SYNTHETASE"/>
    <property type="match status" value="1"/>
</dbReference>
<evidence type="ECO:0000313" key="3">
    <source>
        <dbReference type="EMBL" id="MDQ0937480.1"/>
    </source>
</evidence>
<keyword evidence="4" id="KW-1185">Reference proteome</keyword>
<dbReference type="InterPro" id="IPR025110">
    <property type="entry name" value="AMP-bd_C"/>
</dbReference>
<organism evidence="3 4">
    <name type="scientific">Streptomyces turgidiscabies</name>
    <dbReference type="NCBI Taxonomy" id="85558"/>
    <lineage>
        <taxon>Bacteria</taxon>
        <taxon>Bacillati</taxon>
        <taxon>Actinomycetota</taxon>
        <taxon>Actinomycetes</taxon>
        <taxon>Kitasatosporales</taxon>
        <taxon>Streptomycetaceae</taxon>
        <taxon>Streptomyces</taxon>
    </lineage>
</organism>